<sequence>MEEITEAVGNLDLNIEAHKKNRIQVSNTKKPLFFYVNLAKVTYGSRVYPRVPVRSCAPCVSAGILGLVLDLPAQLCGPHDVWSTFRPRQALFGALSADTQCGQAAPVTPPVDLVAE</sequence>
<organism evidence="1 2">
    <name type="scientific">Taxus chinensis</name>
    <name type="common">Chinese yew</name>
    <name type="synonym">Taxus wallichiana var. chinensis</name>
    <dbReference type="NCBI Taxonomy" id="29808"/>
    <lineage>
        <taxon>Eukaryota</taxon>
        <taxon>Viridiplantae</taxon>
        <taxon>Streptophyta</taxon>
        <taxon>Embryophyta</taxon>
        <taxon>Tracheophyta</taxon>
        <taxon>Spermatophyta</taxon>
        <taxon>Pinopsida</taxon>
        <taxon>Pinidae</taxon>
        <taxon>Conifers II</taxon>
        <taxon>Cupressales</taxon>
        <taxon>Taxaceae</taxon>
        <taxon>Taxus</taxon>
    </lineage>
</organism>
<comment type="caution">
    <text evidence="1">The sequence shown here is derived from an EMBL/GenBank/DDBJ whole genome shotgun (WGS) entry which is preliminary data.</text>
</comment>
<keyword evidence="2" id="KW-1185">Reference proteome</keyword>
<dbReference type="InterPro" id="IPR036882">
    <property type="entry name" value="Alba-like_dom_sf"/>
</dbReference>
<dbReference type="PANTHER" id="PTHR31947:SF36">
    <property type="entry name" value="DNA_RNA-BINDING PROTEIN ALBA-LIKE DOMAIN-CONTAINING PROTEIN"/>
    <property type="match status" value="1"/>
</dbReference>
<name>A0AA38GAB1_TAXCH</name>
<dbReference type="AlphaFoldDB" id="A0AA38GAB1"/>
<dbReference type="Gene3D" id="3.30.110.20">
    <property type="entry name" value="Alba-like domain"/>
    <property type="match status" value="1"/>
</dbReference>
<protein>
    <submittedName>
        <fullName evidence="1">Uncharacterized protein</fullName>
    </submittedName>
</protein>
<evidence type="ECO:0000313" key="1">
    <source>
        <dbReference type="EMBL" id="KAH9318257.1"/>
    </source>
</evidence>
<dbReference type="EMBL" id="JAHRHJ020000004">
    <property type="protein sequence ID" value="KAH9318257.1"/>
    <property type="molecule type" value="Genomic_DNA"/>
</dbReference>
<proteinExistence type="predicted"/>
<dbReference type="GO" id="GO:0005634">
    <property type="term" value="C:nucleus"/>
    <property type="evidence" value="ECO:0007669"/>
    <property type="project" value="TreeGrafter"/>
</dbReference>
<dbReference type="GO" id="GO:0003723">
    <property type="term" value="F:RNA binding"/>
    <property type="evidence" value="ECO:0007669"/>
    <property type="project" value="TreeGrafter"/>
</dbReference>
<dbReference type="InterPro" id="IPR014560">
    <property type="entry name" value="UCP030333_Alba"/>
</dbReference>
<reference evidence="1 2" key="1">
    <citation type="journal article" date="2021" name="Nat. Plants">
        <title>The Taxus genome provides insights into paclitaxel biosynthesis.</title>
        <authorList>
            <person name="Xiong X."/>
            <person name="Gou J."/>
            <person name="Liao Q."/>
            <person name="Li Y."/>
            <person name="Zhou Q."/>
            <person name="Bi G."/>
            <person name="Li C."/>
            <person name="Du R."/>
            <person name="Wang X."/>
            <person name="Sun T."/>
            <person name="Guo L."/>
            <person name="Liang H."/>
            <person name="Lu P."/>
            <person name="Wu Y."/>
            <person name="Zhang Z."/>
            <person name="Ro D.K."/>
            <person name="Shang Y."/>
            <person name="Huang S."/>
            <person name="Yan J."/>
        </authorList>
    </citation>
    <scope>NUCLEOTIDE SEQUENCE [LARGE SCALE GENOMIC DNA]</scope>
    <source>
        <strain evidence="1">Ta-2019</strain>
    </source>
</reference>
<evidence type="ECO:0000313" key="2">
    <source>
        <dbReference type="Proteomes" id="UP000824469"/>
    </source>
</evidence>
<dbReference type="PANTHER" id="PTHR31947">
    <property type="entry name" value="DNA/RNA-BINDING PROTEIN ALBA 3"/>
    <property type="match status" value="1"/>
</dbReference>
<dbReference type="Proteomes" id="UP000824469">
    <property type="component" value="Unassembled WGS sequence"/>
</dbReference>
<accession>A0AA38GAB1</accession>
<gene>
    <name evidence="1" type="ORF">KI387_020026</name>
</gene>